<sequence>MKLYFSPQTFHTIATQLADRRWRLLVWSFSLLALFALIQTQITSTTPNILILISLLILFSGLQALVMGAFIFFFLHLPSLKQASQENKSNKQTGYWLKFYQTVEWCEATLFFILLPLPCLTFFYAVYVVLLG</sequence>
<evidence type="ECO:0000313" key="3">
    <source>
        <dbReference type="Proteomes" id="UP000315303"/>
    </source>
</evidence>
<protein>
    <submittedName>
        <fullName evidence="2">Uncharacterized protein</fullName>
    </submittedName>
</protein>
<reference evidence="2 3" key="1">
    <citation type="submission" date="2019-01" db="EMBL/GenBank/DDBJ databases">
        <title>Litorilituus lipolytica sp. nov., isolated from intertidal sand of the Yellow Sea in China.</title>
        <authorList>
            <person name="Liu A."/>
        </authorList>
    </citation>
    <scope>NUCLEOTIDE SEQUENCE [LARGE SCALE GENOMIC DNA]</scope>
    <source>
        <strain evidence="2 3">RZ04</strain>
    </source>
</reference>
<dbReference type="RefSeq" id="WP_140603562.1">
    <property type="nucleotide sequence ID" value="NZ_SAWY01000021.1"/>
</dbReference>
<proteinExistence type="predicted"/>
<accession>A0A502KSY6</accession>
<dbReference type="AlphaFoldDB" id="A0A502KSY6"/>
<name>A0A502KSY6_9GAMM</name>
<feature type="transmembrane region" description="Helical" evidence="1">
    <location>
        <begin position="49"/>
        <end position="75"/>
    </location>
</feature>
<dbReference type="OrthoDB" id="6227254at2"/>
<keyword evidence="1" id="KW-1133">Transmembrane helix</keyword>
<evidence type="ECO:0000256" key="1">
    <source>
        <dbReference type="SAM" id="Phobius"/>
    </source>
</evidence>
<dbReference type="Proteomes" id="UP000315303">
    <property type="component" value="Unassembled WGS sequence"/>
</dbReference>
<organism evidence="2 3">
    <name type="scientific">Litorilituus lipolyticus</name>
    <dbReference type="NCBI Taxonomy" id="2491017"/>
    <lineage>
        <taxon>Bacteria</taxon>
        <taxon>Pseudomonadati</taxon>
        <taxon>Pseudomonadota</taxon>
        <taxon>Gammaproteobacteria</taxon>
        <taxon>Alteromonadales</taxon>
        <taxon>Colwelliaceae</taxon>
        <taxon>Litorilituus</taxon>
    </lineage>
</organism>
<keyword evidence="3" id="KW-1185">Reference proteome</keyword>
<keyword evidence="1" id="KW-0472">Membrane</keyword>
<comment type="caution">
    <text evidence="2">The sequence shown here is derived from an EMBL/GenBank/DDBJ whole genome shotgun (WGS) entry which is preliminary data.</text>
</comment>
<feature type="transmembrane region" description="Helical" evidence="1">
    <location>
        <begin position="108"/>
        <end position="130"/>
    </location>
</feature>
<gene>
    <name evidence="2" type="ORF">EPA86_11090</name>
</gene>
<keyword evidence="1" id="KW-0812">Transmembrane</keyword>
<dbReference type="EMBL" id="SAWY01000021">
    <property type="protein sequence ID" value="TPH14636.1"/>
    <property type="molecule type" value="Genomic_DNA"/>
</dbReference>
<evidence type="ECO:0000313" key="2">
    <source>
        <dbReference type="EMBL" id="TPH14636.1"/>
    </source>
</evidence>
<feature type="transmembrane region" description="Helical" evidence="1">
    <location>
        <begin position="24"/>
        <end position="43"/>
    </location>
</feature>